<evidence type="ECO:0000313" key="1">
    <source>
        <dbReference type="EMBL" id="EDY19467.1"/>
    </source>
</evidence>
<dbReference type="AlphaFoldDB" id="B4D2M7"/>
<name>B4D2M7_9BACT</name>
<protein>
    <recommendedName>
        <fullName evidence="3">SPOR domain-containing protein</fullName>
    </recommendedName>
</protein>
<dbReference type="InParanoid" id="B4D2M7"/>
<comment type="caution">
    <text evidence="1">The sequence shown here is derived from an EMBL/GenBank/DDBJ whole genome shotgun (WGS) entry which is preliminary data.</text>
</comment>
<reference evidence="1 2" key="1">
    <citation type="journal article" date="2011" name="J. Bacteriol.">
        <title>Genome sequence of Chthoniobacter flavus Ellin428, an aerobic heterotrophic soil bacterium.</title>
        <authorList>
            <person name="Kant R."/>
            <person name="van Passel M.W."/>
            <person name="Palva A."/>
            <person name="Lucas S."/>
            <person name="Lapidus A."/>
            <person name="Glavina Del Rio T."/>
            <person name="Dalin E."/>
            <person name="Tice H."/>
            <person name="Bruce D."/>
            <person name="Goodwin L."/>
            <person name="Pitluck S."/>
            <person name="Larimer F.W."/>
            <person name="Land M.L."/>
            <person name="Hauser L."/>
            <person name="Sangwan P."/>
            <person name="de Vos W.M."/>
            <person name="Janssen P.H."/>
            <person name="Smidt H."/>
        </authorList>
    </citation>
    <scope>NUCLEOTIDE SEQUENCE [LARGE SCALE GENOMIC DNA]</scope>
    <source>
        <strain evidence="1 2">Ellin428</strain>
    </source>
</reference>
<evidence type="ECO:0008006" key="3">
    <source>
        <dbReference type="Google" id="ProtNLM"/>
    </source>
</evidence>
<organism evidence="1 2">
    <name type="scientific">Chthoniobacter flavus Ellin428</name>
    <dbReference type="NCBI Taxonomy" id="497964"/>
    <lineage>
        <taxon>Bacteria</taxon>
        <taxon>Pseudomonadati</taxon>
        <taxon>Verrucomicrobiota</taxon>
        <taxon>Spartobacteria</taxon>
        <taxon>Chthoniobacterales</taxon>
        <taxon>Chthoniobacteraceae</taxon>
        <taxon>Chthoniobacter</taxon>
    </lineage>
</organism>
<keyword evidence="2" id="KW-1185">Reference proteome</keyword>
<gene>
    <name evidence="1" type="ORF">CfE428DRAFT_3152</name>
</gene>
<proteinExistence type="predicted"/>
<dbReference type="RefSeq" id="WP_006980477.1">
    <property type="nucleotide sequence ID" value="NZ_ABVL01000008.1"/>
</dbReference>
<dbReference type="Proteomes" id="UP000005824">
    <property type="component" value="Unassembled WGS sequence"/>
</dbReference>
<evidence type="ECO:0000313" key="2">
    <source>
        <dbReference type="Proteomes" id="UP000005824"/>
    </source>
</evidence>
<dbReference type="STRING" id="497964.CfE428DRAFT_3152"/>
<dbReference type="EMBL" id="ABVL01000008">
    <property type="protein sequence ID" value="EDY19467.1"/>
    <property type="molecule type" value="Genomic_DNA"/>
</dbReference>
<sequence length="70" mass="7908">MNVNTSTPQPASDNALRDAGTWAVWRQDDSGSRFLIEANLTEARARSVVAEFEARGHKQTYWCHDEKVSQ</sequence>
<accession>B4D2M7</accession>